<evidence type="ECO:0000256" key="2">
    <source>
        <dbReference type="ARBA" id="ARBA00022649"/>
    </source>
</evidence>
<reference evidence="3" key="1">
    <citation type="submission" date="2018-10" db="EMBL/GenBank/DDBJ databases">
        <title>Acidithiobacillus sulfuriphilus sp. nov.: an extremely acidophilic sulfur-oxidizing chemolithotroph isolated from a neutral pH environment.</title>
        <authorList>
            <person name="Falagan C."/>
            <person name="Moya-Beltran A."/>
            <person name="Quatrini R."/>
            <person name="Johnson D.B."/>
        </authorList>
    </citation>
    <scope>NUCLEOTIDE SEQUENCE [LARGE SCALE GENOMIC DNA]</scope>
    <source>
        <strain evidence="3">CJ-2</strain>
    </source>
</reference>
<dbReference type="PANTHER" id="PTHR35601:SF1">
    <property type="entry name" value="TOXIN RELE"/>
    <property type="match status" value="1"/>
</dbReference>
<keyword evidence="2" id="KW-1277">Toxin-antitoxin system</keyword>
<dbReference type="EMBL" id="RIZI01000124">
    <property type="protein sequence ID" value="RNF68248.1"/>
    <property type="molecule type" value="Genomic_DNA"/>
</dbReference>
<comment type="caution">
    <text evidence="3">The sequence shown here is derived from an EMBL/GenBank/DDBJ whole genome shotgun (WGS) entry which is preliminary data.</text>
</comment>
<dbReference type="AlphaFoldDB" id="A0A3M8RHR3"/>
<dbReference type="OrthoDB" id="9801234at2"/>
<sequence>MSYSLEFRESAWKEWQKLDRPLREQFKAKLQERLDNPHVESARLSGLPDCYKIKLRAAGYRLVYQVFDERVVIVVVAVGKREDSAVYRKAGRRVK</sequence>
<dbReference type="SUPFAM" id="SSF143011">
    <property type="entry name" value="RelE-like"/>
    <property type="match status" value="1"/>
</dbReference>
<dbReference type="InterPro" id="IPR035093">
    <property type="entry name" value="RelE/ParE_toxin_dom_sf"/>
</dbReference>
<dbReference type="Pfam" id="PF05016">
    <property type="entry name" value="ParE_toxin"/>
    <property type="match status" value="1"/>
</dbReference>
<dbReference type="Gene3D" id="3.30.2310.20">
    <property type="entry name" value="RelE-like"/>
    <property type="match status" value="1"/>
</dbReference>
<dbReference type="InterPro" id="IPR007712">
    <property type="entry name" value="RelE/ParE_toxin"/>
</dbReference>
<gene>
    <name evidence="3" type="ORF">EC580_03310</name>
</gene>
<proteinExistence type="inferred from homology"/>
<dbReference type="PANTHER" id="PTHR35601">
    <property type="entry name" value="TOXIN RELE"/>
    <property type="match status" value="1"/>
</dbReference>
<dbReference type="NCBIfam" id="TIGR02385">
    <property type="entry name" value="RelE_StbE"/>
    <property type="match status" value="1"/>
</dbReference>
<protein>
    <submittedName>
        <fullName evidence="3">Type II toxin-antitoxin system RelE/ParE family toxin</fullName>
    </submittedName>
</protein>
<organism evidence="3">
    <name type="scientific">Acidithiobacillus sulfuriphilus</name>
    <dbReference type="NCBI Taxonomy" id="1867749"/>
    <lineage>
        <taxon>Bacteria</taxon>
        <taxon>Pseudomonadati</taxon>
        <taxon>Pseudomonadota</taxon>
        <taxon>Acidithiobacillia</taxon>
        <taxon>Acidithiobacillales</taxon>
        <taxon>Acidithiobacillaceae</taxon>
        <taxon>Acidithiobacillus</taxon>
    </lineage>
</organism>
<accession>A0A3M8RHR3</accession>
<dbReference type="RefSeq" id="WP_123102166.1">
    <property type="nucleotide sequence ID" value="NZ_CP127527.1"/>
</dbReference>
<evidence type="ECO:0000313" key="3">
    <source>
        <dbReference type="EMBL" id="RNF68248.1"/>
    </source>
</evidence>
<name>A0A3M8RHR3_9PROT</name>
<evidence type="ECO:0000256" key="1">
    <source>
        <dbReference type="ARBA" id="ARBA00006226"/>
    </source>
</evidence>
<comment type="similarity">
    <text evidence="1">Belongs to the RelE toxin family.</text>
</comment>